<accession>A0ABY5PLW1</accession>
<reference evidence="2" key="1">
    <citation type="submission" date="2021-11" db="EMBL/GenBank/DDBJ databases">
        <title>Cultivation dependent microbiological survey of springs from the worlds oldest radium mine currently devoted to the extraction of radon-saturated water.</title>
        <authorList>
            <person name="Kapinusova G."/>
            <person name="Smrhova T."/>
            <person name="Strejcek M."/>
            <person name="Suman J."/>
            <person name="Jani K."/>
            <person name="Pajer P."/>
            <person name="Uhlik O."/>
        </authorList>
    </citation>
    <scope>NUCLEOTIDE SEQUENCE [LARGE SCALE GENOMIC DNA]</scope>
    <source>
        <strain evidence="2">J379</strain>
    </source>
</reference>
<sequence length="335" mass="37086">MTADERRGAALLFGEELARGAVTLADLEQPAVRDAVRAPRVPPWPVRRLERRRYEQRRPGYRDDSREAFHAARRAVLGPAADGPPRVLVRVDEYPNFDTLDTPAHGIAHYWRFHETMRDSGVPYLVAVQPALARNPLDCTGTEGRPLDADELAMLGRLRDDGVAFALHGHDHRTRTTHMPNNTELEGRSAADLGDLLDRGLAFLAAHDVRPRVLVPPYNTFGARQWPVLAQRFAVVTGGPESVQRVGYRRSPLFWDGTVFQPCYAPLYGTAAELLTPARALATSSAAVWTCITLHWAWELADDFAALRDLLTVLAPVARPWDDFLAAVDTAGAHG</sequence>
<gene>
    <name evidence="1" type="ORF">LRS13_08790</name>
</gene>
<dbReference type="Gene3D" id="3.20.20.370">
    <property type="entry name" value="Glycoside hydrolase/deacetylase"/>
    <property type="match status" value="1"/>
</dbReference>
<organism evidence="1 2">
    <name type="scientific">Svornostia abyssi</name>
    <dbReference type="NCBI Taxonomy" id="2898438"/>
    <lineage>
        <taxon>Bacteria</taxon>
        <taxon>Bacillati</taxon>
        <taxon>Actinomycetota</taxon>
        <taxon>Thermoleophilia</taxon>
        <taxon>Solirubrobacterales</taxon>
        <taxon>Baekduiaceae</taxon>
        <taxon>Svornostia</taxon>
    </lineage>
</organism>
<dbReference type="RefSeq" id="WP_353866045.1">
    <property type="nucleotide sequence ID" value="NZ_CP088295.1"/>
</dbReference>
<proteinExistence type="predicted"/>
<name>A0ABY5PLW1_9ACTN</name>
<dbReference type="InterPro" id="IPR018763">
    <property type="entry name" value="DUF2334"/>
</dbReference>
<dbReference type="InterPro" id="IPR011330">
    <property type="entry name" value="Glyco_hydro/deAcase_b/a-brl"/>
</dbReference>
<evidence type="ECO:0000313" key="2">
    <source>
        <dbReference type="Proteomes" id="UP001058860"/>
    </source>
</evidence>
<dbReference type="Proteomes" id="UP001058860">
    <property type="component" value="Chromosome"/>
</dbReference>
<dbReference type="SUPFAM" id="SSF88713">
    <property type="entry name" value="Glycoside hydrolase/deacetylase"/>
    <property type="match status" value="1"/>
</dbReference>
<dbReference type="EMBL" id="CP088295">
    <property type="protein sequence ID" value="UUY05599.1"/>
    <property type="molecule type" value="Genomic_DNA"/>
</dbReference>
<dbReference type="Pfam" id="PF10096">
    <property type="entry name" value="DUF2334"/>
    <property type="match status" value="1"/>
</dbReference>
<keyword evidence="2" id="KW-1185">Reference proteome</keyword>
<protein>
    <submittedName>
        <fullName evidence="1">DUF2334 domain-containing protein</fullName>
    </submittedName>
</protein>
<evidence type="ECO:0000313" key="1">
    <source>
        <dbReference type="EMBL" id="UUY05599.1"/>
    </source>
</evidence>